<proteinExistence type="predicted"/>
<dbReference type="AlphaFoldDB" id="A0A7N2KLT3"/>
<keyword evidence="3" id="KW-1133">Transmembrane helix</keyword>
<keyword evidence="5" id="KW-1185">Reference proteome</keyword>
<evidence type="ECO:0000313" key="4">
    <source>
        <dbReference type="EnsemblPlants" id="QL01p011265:mrna:CDS:1"/>
    </source>
</evidence>
<evidence type="ECO:0008006" key="6">
    <source>
        <dbReference type="Google" id="ProtNLM"/>
    </source>
</evidence>
<comment type="subcellular location">
    <subcellularLocation>
        <location evidence="1">Membrane</location>
    </subcellularLocation>
</comment>
<organism evidence="4 5">
    <name type="scientific">Quercus lobata</name>
    <name type="common">Valley oak</name>
    <dbReference type="NCBI Taxonomy" id="97700"/>
    <lineage>
        <taxon>Eukaryota</taxon>
        <taxon>Viridiplantae</taxon>
        <taxon>Streptophyta</taxon>
        <taxon>Embryophyta</taxon>
        <taxon>Tracheophyta</taxon>
        <taxon>Spermatophyta</taxon>
        <taxon>Magnoliopsida</taxon>
        <taxon>eudicotyledons</taxon>
        <taxon>Gunneridae</taxon>
        <taxon>Pentapetalae</taxon>
        <taxon>rosids</taxon>
        <taxon>fabids</taxon>
        <taxon>Fagales</taxon>
        <taxon>Fagaceae</taxon>
        <taxon>Quercus</taxon>
    </lineage>
</organism>
<dbReference type="Gramene" id="QL01p011265:mrna">
    <property type="protein sequence ID" value="QL01p011265:mrna:CDS:1"/>
    <property type="gene ID" value="QL01p011265"/>
</dbReference>
<dbReference type="FunCoup" id="A0A7N2KLT3">
    <property type="interactions" value="850"/>
</dbReference>
<name>A0A7N2KLT3_QUELO</name>
<feature type="transmembrane region" description="Helical" evidence="3">
    <location>
        <begin position="6"/>
        <end position="26"/>
    </location>
</feature>
<evidence type="ECO:0000256" key="3">
    <source>
        <dbReference type="SAM" id="Phobius"/>
    </source>
</evidence>
<dbReference type="GO" id="GO:0098542">
    <property type="term" value="P:defense response to other organism"/>
    <property type="evidence" value="ECO:0007669"/>
    <property type="project" value="InterPro"/>
</dbReference>
<sequence length="194" mass="21625">MSTHWFIFLSILCVTAFRFYIFDLLVTNNSPILPKFRVDSVSVSNFSYFDSNSSVTGNWNAQFSIYNPNNWMTISYETSLFHASGFNSETRIPAFNQSRLSQTFVDATFATRDDYVDRGALRDINLDGTPGSITFNVMLVTGFKFMATGSGQLVDLGSDYFTVWCEGLVVSLSPSYSSASGSGKLVKPRDCDVF</sequence>
<dbReference type="GeneID" id="115995045"/>
<evidence type="ECO:0000256" key="1">
    <source>
        <dbReference type="ARBA" id="ARBA00004370"/>
    </source>
</evidence>
<dbReference type="EnsemblPlants" id="QL01p011265:mrna">
    <property type="protein sequence ID" value="QL01p011265:mrna:CDS:1"/>
    <property type="gene ID" value="QL01p011265"/>
</dbReference>
<keyword evidence="3" id="KW-0812">Transmembrane</keyword>
<evidence type="ECO:0000313" key="5">
    <source>
        <dbReference type="Proteomes" id="UP000594261"/>
    </source>
</evidence>
<gene>
    <name evidence="4" type="primary">LOC115995045</name>
</gene>
<dbReference type="InterPro" id="IPR044839">
    <property type="entry name" value="NDR1-like"/>
</dbReference>
<reference evidence="4" key="2">
    <citation type="submission" date="2021-01" db="UniProtKB">
        <authorList>
            <consortium name="EnsemblPlants"/>
        </authorList>
    </citation>
    <scope>IDENTIFICATION</scope>
</reference>
<evidence type="ECO:0000256" key="2">
    <source>
        <dbReference type="ARBA" id="ARBA00023136"/>
    </source>
</evidence>
<dbReference type="Proteomes" id="UP000594261">
    <property type="component" value="Chromosome 1"/>
</dbReference>
<dbReference type="OrthoDB" id="695142at2759"/>
<dbReference type="KEGG" id="qlo:115995045"/>
<keyword evidence="2 3" id="KW-0472">Membrane</keyword>
<dbReference type="EMBL" id="LRBV02000001">
    <property type="status" value="NOT_ANNOTATED_CDS"/>
    <property type="molecule type" value="Genomic_DNA"/>
</dbReference>
<protein>
    <recommendedName>
        <fullName evidence="6">Late embryogenesis abundant protein LEA-2 subgroup domain-containing protein</fullName>
    </recommendedName>
</protein>
<dbReference type="InParanoid" id="A0A7N2KLT3"/>
<dbReference type="PANTHER" id="PTHR31234">
    <property type="entry name" value="LATE EMBRYOGENESIS ABUNDANT (LEA) HYDROXYPROLINE-RICH GLYCOPROTEIN FAMILY"/>
    <property type="match status" value="1"/>
</dbReference>
<accession>A0A7N2KLT3</accession>
<reference evidence="4 5" key="1">
    <citation type="journal article" date="2016" name="G3 (Bethesda)">
        <title>First Draft Assembly and Annotation of the Genome of a California Endemic Oak Quercus lobata Nee (Fagaceae).</title>
        <authorList>
            <person name="Sork V.L."/>
            <person name="Fitz-Gibbon S.T."/>
            <person name="Puiu D."/>
            <person name="Crepeau M."/>
            <person name="Gugger P.F."/>
            <person name="Sherman R."/>
            <person name="Stevens K."/>
            <person name="Langley C.H."/>
            <person name="Pellegrini M."/>
            <person name="Salzberg S.L."/>
        </authorList>
    </citation>
    <scope>NUCLEOTIDE SEQUENCE [LARGE SCALE GENOMIC DNA]</scope>
    <source>
        <strain evidence="4 5">cv. SW786</strain>
    </source>
</reference>
<dbReference type="GO" id="GO:0005886">
    <property type="term" value="C:plasma membrane"/>
    <property type="evidence" value="ECO:0007669"/>
    <property type="project" value="TreeGrafter"/>
</dbReference>
<dbReference type="PANTHER" id="PTHR31234:SF2">
    <property type="entry name" value="OS05G0199100 PROTEIN"/>
    <property type="match status" value="1"/>
</dbReference>
<dbReference type="RefSeq" id="XP_030975319.1">
    <property type="nucleotide sequence ID" value="XM_031119459.1"/>
</dbReference>